<dbReference type="InterPro" id="IPR014729">
    <property type="entry name" value="Rossmann-like_a/b/a_fold"/>
</dbReference>
<dbReference type="GO" id="GO:0019344">
    <property type="term" value="P:cysteine biosynthetic process"/>
    <property type="evidence" value="ECO:0007669"/>
    <property type="project" value="InterPro"/>
</dbReference>
<evidence type="ECO:0000256" key="6">
    <source>
        <dbReference type="ARBA" id="ARBA00023014"/>
    </source>
</evidence>
<dbReference type="Pfam" id="PF01507">
    <property type="entry name" value="PAPS_reduct"/>
    <property type="match status" value="1"/>
</dbReference>
<feature type="binding site" evidence="14">
    <location>
        <position position="122"/>
    </location>
    <ligand>
        <name>[4Fe-4S] cluster</name>
        <dbReference type="ChEBI" id="CHEBI:49883"/>
    </ligand>
</feature>
<dbReference type="PANTHER" id="PTHR46482:SF9">
    <property type="entry name" value="5'-ADENYLYLSULFATE REDUCTASE 1, CHLOROPLASTIC"/>
    <property type="match status" value="1"/>
</dbReference>
<evidence type="ECO:0000256" key="11">
    <source>
        <dbReference type="ARBA" id="ARBA00030894"/>
    </source>
</evidence>
<comment type="cofactor">
    <cofactor evidence="14">
        <name>[4Fe-4S] cluster</name>
        <dbReference type="ChEBI" id="CHEBI:49883"/>
    </cofactor>
    <text evidence="14">Binds 1 [4Fe-4S] cluster per subunit.</text>
</comment>
<evidence type="ECO:0000256" key="9">
    <source>
        <dbReference type="ARBA" id="ARBA00024386"/>
    </source>
</evidence>
<feature type="binding site" evidence="14">
    <location>
        <position position="204"/>
    </location>
    <ligand>
        <name>[4Fe-4S] cluster</name>
        <dbReference type="ChEBI" id="CHEBI:49883"/>
    </ligand>
</feature>
<keyword evidence="4 14" id="KW-0560">Oxidoreductase</keyword>
<dbReference type="Gene3D" id="3.40.50.620">
    <property type="entry name" value="HUPs"/>
    <property type="match status" value="1"/>
</dbReference>
<comment type="catalytic activity">
    <reaction evidence="13 14">
        <text>[thioredoxin]-disulfide + sulfite + AMP + 2 H(+) = adenosine 5'-phosphosulfate + [thioredoxin]-dithiol</text>
        <dbReference type="Rhea" id="RHEA:21976"/>
        <dbReference type="Rhea" id="RHEA-COMP:10698"/>
        <dbReference type="Rhea" id="RHEA-COMP:10700"/>
        <dbReference type="ChEBI" id="CHEBI:15378"/>
        <dbReference type="ChEBI" id="CHEBI:17359"/>
        <dbReference type="ChEBI" id="CHEBI:29950"/>
        <dbReference type="ChEBI" id="CHEBI:50058"/>
        <dbReference type="ChEBI" id="CHEBI:58243"/>
        <dbReference type="ChEBI" id="CHEBI:456215"/>
        <dbReference type="EC" id="1.8.4.10"/>
    </reaction>
</comment>
<dbReference type="AlphaFoldDB" id="A0A3Q8XRE8"/>
<dbReference type="KEGG" id="abaw:D5400_15190"/>
<keyword evidence="3 14" id="KW-0479">Metal-binding</keyword>
<dbReference type="EMBL" id="CP032509">
    <property type="protein sequence ID" value="AZN72434.1"/>
    <property type="molecule type" value="Genomic_DNA"/>
</dbReference>
<dbReference type="NCBIfam" id="NF002537">
    <property type="entry name" value="PRK02090.1"/>
    <property type="match status" value="1"/>
</dbReference>
<dbReference type="GO" id="GO:0019379">
    <property type="term" value="P:sulfate assimilation, phosphoadenylyl sulfate reduction by phosphoadenylyl-sulfate reductase (thioredoxin)"/>
    <property type="evidence" value="ECO:0007669"/>
    <property type="project" value="UniProtKB-UniRule"/>
</dbReference>
<dbReference type="NCBIfam" id="TIGR02055">
    <property type="entry name" value="APS_reductase"/>
    <property type="match status" value="1"/>
</dbReference>
<feature type="domain" description="Phosphoadenosine phosphosulphate reductase" evidence="15">
    <location>
        <begin position="36"/>
        <end position="210"/>
    </location>
</feature>
<evidence type="ECO:0000256" key="2">
    <source>
        <dbReference type="ARBA" id="ARBA00022490"/>
    </source>
</evidence>
<dbReference type="GO" id="GO:0005737">
    <property type="term" value="C:cytoplasm"/>
    <property type="evidence" value="ECO:0007669"/>
    <property type="project" value="UniProtKB-SubCell"/>
</dbReference>
<dbReference type="EC" id="1.8.4.10" evidence="9 14"/>
<feature type="binding site" evidence="14">
    <location>
        <position position="207"/>
    </location>
    <ligand>
        <name>[4Fe-4S] cluster</name>
        <dbReference type="ChEBI" id="CHEBI:49883"/>
    </ligand>
</feature>
<dbReference type="PANTHER" id="PTHR46482">
    <property type="entry name" value="5'-ADENYLYLSULFATE REDUCTASE 3, CHLOROPLASTIC"/>
    <property type="match status" value="1"/>
</dbReference>
<evidence type="ECO:0000259" key="15">
    <source>
        <dbReference type="Pfam" id="PF01507"/>
    </source>
</evidence>
<dbReference type="GO" id="GO:0070814">
    <property type="term" value="P:hydrogen sulfide biosynthetic process"/>
    <property type="evidence" value="ECO:0007669"/>
    <property type="project" value="UniProtKB-UniRule"/>
</dbReference>
<name>A0A3Q8XRE8_9HYPH</name>
<keyword evidence="5 14" id="KW-0408">Iron</keyword>
<reference evidence="16 17" key="1">
    <citation type="submission" date="2018-09" db="EMBL/GenBank/DDBJ databases">
        <title>Marinorhizobium profundi gen. nov., sp. nov., isolated from a deep-sea sediment sample from the New Britain Trench and proposal of Marinorhizobiaceae fam. nov. in the order Rhizobiales of the class Alphaproteobacteria.</title>
        <authorList>
            <person name="Cao J."/>
        </authorList>
    </citation>
    <scope>NUCLEOTIDE SEQUENCE [LARGE SCALE GENOMIC DNA]</scope>
    <source>
        <strain evidence="16 17">WS11</strain>
    </source>
</reference>
<evidence type="ECO:0000256" key="5">
    <source>
        <dbReference type="ARBA" id="ARBA00023004"/>
    </source>
</evidence>
<dbReference type="HAMAP" id="MF_00063">
    <property type="entry name" value="CysH"/>
    <property type="match status" value="1"/>
</dbReference>
<dbReference type="SUPFAM" id="SSF52402">
    <property type="entry name" value="Adenine nucleotide alpha hydrolases-like"/>
    <property type="match status" value="1"/>
</dbReference>
<keyword evidence="6 14" id="KW-0411">Iron-sulfur</keyword>
<sequence length="246" mass="27072">MRRDEANVLIGDISCLFGTLPLEDRLAWLQSAGHSIVFTTSLGIEDQVVTDALVSALPSARIVTLDTLRLFDETVDLIEETEARYGISIERFLPEPSAVDQFVATYGMNGFYESVEARHACCGIRKVEPLGRALAGADIWITGLRRGQSAARGSVPFAEWDADRELLKINPLADMSLEDIRLRVAERSIPVNPLHLRGYPSIGCAPCTRAIKPGEDERAGRWWWERDEQRECGLHVAGAASALPAA</sequence>
<dbReference type="GO" id="GO:0004604">
    <property type="term" value="F:phosphoadenylyl-sulfate reductase (thioredoxin) activity"/>
    <property type="evidence" value="ECO:0007669"/>
    <property type="project" value="UniProtKB-UniRule"/>
</dbReference>
<gene>
    <name evidence="14" type="primary">cysH</name>
    <name evidence="16" type="ORF">D5400_15190</name>
</gene>
<protein>
    <recommendedName>
        <fullName evidence="10 14">Adenosine 5'-phosphosulfate reductase</fullName>
        <shortName evidence="14">APS reductase</shortName>
        <ecNumber evidence="9 14">1.8.4.10</ecNumber>
    </recommendedName>
    <alternativeName>
        <fullName evidence="12 14">5'-adenylylsulfate reductase</fullName>
    </alternativeName>
    <alternativeName>
        <fullName evidence="11 14">Thioredoxin-dependent 5'-adenylylsulfate reductase</fullName>
    </alternativeName>
</protein>
<evidence type="ECO:0000313" key="16">
    <source>
        <dbReference type="EMBL" id="AZN72434.1"/>
    </source>
</evidence>
<evidence type="ECO:0000256" key="12">
    <source>
        <dbReference type="ARBA" id="ARBA00032041"/>
    </source>
</evidence>
<comment type="function">
    <text evidence="7 14">Catalyzes the formation of sulfite from adenosine 5'-phosphosulfate (APS) using thioredoxin as an electron donor.</text>
</comment>
<accession>A0A3Q8XRE8</accession>
<evidence type="ECO:0000256" key="8">
    <source>
        <dbReference type="ARBA" id="ARBA00024327"/>
    </source>
</evidence>
<comment type="pathway">
    <text evidence="8 14">Sulfur metabolism; hydrogen sulfide biosynthesis; sulfite from sulfate.</text>
</comment>
<organism evidence="16 17">
    <name type="scientific">Georhizobium profundi</name>
    <dbReference type="NCBI Taxonomy" id="2341112"/>
    <lineage>
        <taxon>Bacteria</taxon>
        <taxon>Pseudomonadati</taxon>
        <taxon>Pseudomonadota</taxon>
        <taxon>Alphaproteobacteria</taxon>
        <taxon>Hyphomicrobiales</taxon>
        <taxon>Rhizobiaceae</taxon>
        <taxon>Georhizobium</taxon>
    </lineage>
</organism>
<dbReference type="InterPro" id="IPR002500">
    <property type="entry name" value="PAPS_reduct_dom"/>
</dbReference>
<dbReference type="OrthoDB" id="9794018at2"/>
<evidence type="ECO:0000256" key="3">
    <source>
        <dbReference type="ARBA" id="ARBA00022723"/>
    </source>
</evidence>
<dbReference type="Proteomes" id="UP000268192">
    <property type="component" value="Chromosome"/>
</dbReference>
<evidence type="ECO:0000256" key="7">
    <source>
        <dbReference type="ARBA" id="ARBA00024298"/>
    </source>
</evidence>
<proteinExistence type="inferred from homology"/>
<feature type="active site" description="Nucleophile; cysteine thiosulfonate intermediate" evidence="14">
    <location>
        <position position="232"/>
    </location>
</feature>
<dbReference type="InterPro" id="IPR004511">
    <property type="entry name" value="PAPS/APS_Rdtase"/>
</dbReference>
<evidence type="ECO:0000256" key="4">
    <source>
        <dbReference type="ARBA" id="ARBA00023002"/>
    </source>
</evidence>
<evidence type="ECO:0000256" key="10">
    <source>
        <dbReference type="ARBA" id="ARBA00029514"/>
    </source>
</evidence>
<keyword evidence="17" id="KW-1185">Reference proteome</keyword>
<dbReference type="GO" id="GO:0046872">
    <property type="term" value="F:metal ion binding"/>
    <property type="evidence" value="ECO:0007669"/>
    <property type="project" value="UniProtKB-KW"/>
</dbReference>
<evidence type="ECO:0000256" key="14">
    <source>
        <dbReference type="HAMAP-Rule" id="MF_00063"/>
    </source>
</evidence>
<dbReference type="InterPro" id="IPR011798">
    <property type="entry name" value="APS_reductase"/>
</dbReference>
<evidence type="ECO:0000256" key="1">
    <source>
        <dbReference type="ARBA" id="ARBA00009732"/>
    </source>
</evidence>
<keyword evidence="2 14" id="KW-0963">Cytoplasm</keyword>
<feature type="binding site" evidence="14">
    <location>
        <position position="121"/>
    </location>
    <ligand>
        <name>[4Fe-4S] cluster</name>
        <dbReference type="ChEBI" id="CHEBI:49883"/>
    </ligand>
</feature>
<dbReference type="GO" id="GO:0043866">
    <property type="term" value="F:adenylyl-sulfate reductase (thioredoxin) activity"/>
    <property type="evidence" value="ECO:0007669"/>
    <property type="project" value="UniProtKB-EC"/>
</dbReference>
<comment type="similarity">
    <text evidence="1 14">Belongs to the PAPS reductase family. CysH subfamily.</text>
</comment>
<evidence type="ECO:0000256" key="13">
    <source>
        <dbReference type="ARBA" id="ARBA00048441"/>
    </source>
</evidence>
<dbReference type="GO" id="GO:0051539">
    <property type="term" value="F:4 iron, 4 sulfur cluster binding"/>
    <property type="evidence" value="ECO:0007669"/>
    <property type="project" value="UniProtKB-UniRule"/>
</dbReference>
<dbReference type="CDD" id="cd23945">
    <property type="entry name" value="PAPS_reductase"/>
    <property type="match status" value="1"/>
</dbReference>
<comment type="subcellular location">
    <subcellularLocation>
        <location evidence="14">Cytoplasm</location>
    </subcellularLocation>
</comment>
<dbReference type="RefSeq" id="WP_126010759.1">
    <property type="nucleotide sequence ID" value="NZ_CP032509.1"/>
</dbReference>
<evidence type="ECO:0000313" key="17">
    <source>
        <dbReference type="Proteomes" id="UP000268192"/>
    </source>
</evidence>
<dbReference type="PIRSF" id="PIRSF000857">
    <property type="entry name" value="PAPS_reductase"/>
    <property type="match status" value="1"/>
</dbReference>